<organism evidence="6 7">
    <name type="scientific">Pseudomonas gingeri</name>
    <dbReference type="NCBI Taxonomy" id="117681"/>
    <lineage>
        <taxon>Bacteria</taxon>
        <taxon>Pseudomonadati</taxon>
        <taxon>Pseudomonadota</taxon>
        <taxon>Gammaproteobacteria</taxon>
        <taxon>Pseudomonadales</taxon>
        <taxon>Pseudomonadaceae</taxon>
        <taxon>Pseudomonas</taxon>
    </lineage>
</organism>
<sequence>MNEDWNIDGVFLHSALVAALLAAFLHFTVRWLLARTHAYAWMWHPGLADIAIFVILWAGVVAVSPQ</sequence>
<evidence type="ECO:0000313" key="6">
    <source>
        <dbReference type="EMBL" id="NWB95759.1"/>
    </source>
</evidence>
<keyword evidence="4 5" id="KW-0472">Membrane</keyword>
<dbReference type="InterPro" id="IPR012451">
    <property type="entry name" value="DUF1656"/>
</dbReference>
<evidence type="ECO:0000256" key="1">
    <source>
        <dbReference type="ARBA" id="ARBA00022475"/>
    </source>
</evidence>
<name>A0A7Y7X9G0_9PSED</name>
<feature type="transmembrane region" description="Helical" evidence="5">
    <location>
        <begin position="12"/>
        <end position="33"/>
    </location>
</feature>
<proteinExistence type="predicted"/>
<keyword evidence="3 5" id="KW-1133">Transmembrane helix</keyword>
<evidence type="ECO:0000256" key="3">
    <source>
        <dbReference type="ARBA" id="ARBA00022989"/>
    </source>
</evidence>
<dbReference type="Proteomes" id="UP000539985">
    <property type="component" value="Unassembled WGS sequence"/>
</dbReference>
<dbReference type="AlphaFoldDB" id="A0A7Y7X9G0"/>
<keyword evidence="2 5" id="KW-0812">Transmembrane</keyword>
<evidence type="ECO:0000256" key="2">
    <source>
        <dbReference type="ARBA" id="ARBA00022692"/>
    </source>
</evidence>
<accession>A0A7Y7X9G0</accession>
<gene>
    <name evidence="6" type="ORF">HX882_07655</name>
</gene>
<protein>
    <submittedName>
        <fullName evidence="6">DUF1656 domain-containing protein</fullName>
    </submittedName>
</protein>
<dbReference type="EMBL" id="JACAQB010000004">
    <property type="protein sequence ID" value="NWB95759.1"/>
    <property type="molecule type" value="Genomic_DNA"/>
</dbReference>
<feature type="transmembrane region" description="Helical" evidence="5">
    <location>
        <begin position="45"/>
        <end position="64"/>
    </location>
</feature>
<keyword evidence="1" id="KW-1003">Cell membrane</keyword>
<evidence type="ECO:0000256" key="5">
    <source>
        <dbReference type="SAM" id="Phobius"/>
    </source>
</evidence>
<dbReference type="Pfam" id="PF07869">
    <property type="entry name" value="DUF1656"/>
    <property type="match status" value="1"/>
</dbReference>
<comment type="caution">
    <text evidence="6">The sequence shown here is derived from an EMBL/GenBank/DDBJ whole genome shotgun (WGS) entry which is preliminary data.</text>
</comment>
<evidence type="ECO:0000256" key="4">
    <source>
        <dbReference type="ARBA" id="ARBA00023136"/>
    </source>
</evidence>
<reference evidence="6 7" key="1">
    <citation type="submission" date="2020-04" db="EMBL/GenBank/DDBJ databases">
        <title>Molecular characterization of pseudomonads from Agaricus bisporus reveal novel blotch 2 pathogens in Western Europe.</title>
        <authorList>
            <person name="Taparia T."/>
            <person name="Krijger M."/>
            <person name="Haynes E."/>
            <person name="Elpinstone J.G."/>
            <person name="Noble R."/>
            <person name="Van Der Wolf J."/>
        </authorList>
    </citation>
    <scope>NUCLEOTIDE SEQUENCE [LARGE SCALE GENOMIC DNA]</scope>
    <source>
        <strain evidence="6 7">H7001</strain>
    </source>
</reference>
<dbReference type="RefSeq" id="WP_177101028.1">
    <property type="nucleotide sequence ID" value="NZ_JACAOS010000033.1"/>
</dbReference>
<evidence type="ECO:0000313" key="7">
    <source>
        <dbReference type="Proteomes" id="UP000539985"/>
    </source>
</evidence>